<sequence>MSYYVAKVQLTDEVDTPKGVKIKKTTETYLVEALSVTEAEAKVVKDFTGYSFDFEVKSVNASKIVKILE</sequence>
<name>A0A6J5N7R6_9CAUD</name>
<dbReference type="EMBL" id="LR796859">
    <property type="protein sequence ID" value="CAB4170951.1"/>
    <property type="molecule type" value="Genomic_DNA"/>
</dbReference>
<proteinExistence type="predicted"/>
<dbReference type="EMBL" id="LR796625">
    <property type="protein sequence ID" value="CAB4155099.1"/>
    <property type="molecule type" value="Genomic_DNA"/>
</dbReference>
<evidence type="ECO:0000313" key="3">
    <source>
        <dbReference type="EMBL" id="CAB4198137.1"/>
    </source>
</evidence>
<organism evidence="1">
    <name type="scientific">uncultured Caudovirales phage</name>
    <dbReference type="NCBI Taxonomy" id="2100421"/>
    <lineage>
        <taxon>Viruses</taxon>
        <taxon>Duplodnaviria</taxon>
        <taxon>Heunggongvirae</taxon>
        <taxon>Uroviricota</taxon>
        <taxon>Caudoviricetes</taxon>
        <taxon>Peduoviridae</taxon>
        <taxon>Maltschvirus</taxon>
        <taxon>Maltschvirus maltsch</taxon>
    </lineage>
</organism>
<accession>A0A6J5N7R6</accession>
<reference evidence="1" key="1">
    <citation type="submission" date="2020-04" db="EMBL/GenBank/DDBJ databases">
        <authorList>
            <person name="Chiriac C."/>
            <person name="Salcher M."/>
            <person name="Ghai R."/>
            <person name="Kavagutti S V."/>
        </authorList>
    </citation>
    <scope>NUCLEOTIDE SEQUENCE</scope>
</reference>
<evidence type="ECO:0000313" key="1">
    <source>
        <dbReference type="EMBL" id="CAB4155099.1"/>
    </source>
</evidence>
<dbReference type="Pfam" id="PF14902">
    <property type="entry name" value="DUF4494"/>
    <property type="match status" value="1"/>
</dbReference>
<dbReference type="EMBL" id="LR797270">
    <property type="protein sequence ID" value="CAB4198137.1"/>
    <property type="molecule type" value="Genomic_DNA"/>
</dbReference>
<gene>
    <name evidence="3" type="ORF">UFOVP1307_51</name>
    <name evidence="1" type="ORF">UFOVP651_72</name>
    <name evidence="2" type="ORF">UFOVP902_151</name>
</gene>
<protein>
    <submittedName>
        <fullName evidence="1">Uncharacterized protein</fullName>
    </submittedName>
</protein>
<evidence type="ECO:0000313" key="2">
    <source>
        <dbReference type="EMBL" id="CAB4170951.1"/>
    </source>
</evidence>
<dbReference type="InterPro" id="IPR027848">
    <property type="entry name" value="DUF4494"/>
</dbReference>